<evidence type="ECO:0000259" key="8">
    <source>
        <dbReference type="PROSITE" id="PS51826"/>
    </source>
</evidence>
<keyword evidence="9" id="KW-0670">Pyruvate</keyword>
<evidence type="ECO:0000313" key="11">
    <source>
        <dbReference type="Proteomes" id="UP001059822"/>
    </source>
</evidence>
<dbReference type="GO" id="GO:0004742">
    <property type="term" value="F:dihydrolipoyllysine-residue acetyltransferase activity"/>
    <property type="evidence" value="ECO:0007669"/>
    <property type="project" value="UniProtKB-UniRule"/>
</dbReference>
<organism evidence="9 11">
    <name type="scientific">Neoehrlichia mikurensis</name>
    <dbReference type="NCBI Taxonomy" id="89586"/>
    <lineage>
        <taxon>Bacteria</taxon>
        <taxon>Pseudomonadati</taxon>
        <taxon>Pseudomonadota</taxon>
        <taxon>Alphaproteobacteria</taxon>
        <taxon>Rickettsiales</taxon>
        <taxon>Anaplasmataceae</taxon>
        <taxon>Candidatus Neoehrlichia</taxon>
    </lineage>
</organism>
<keyword evidence="12" id="KW-1185">Reference proteome</keyword>
<dbReference type="AlphaFoldDB" id="A0A9Q9BWR0"/>
<comment type="similarity">
    <text evidence="1 6">Belongs to the 2-oxoacid dehydrogenase family.</text>
</comment>
<comment type="function">
    <text evidence="4">The pyruvate dehydrogenase complex catalyzes the overall conversion of pyruvate to acetyl-CoA and CO(2). It contains multiple copies of three enzymatic components: pyruvate dehydrogenase (E1), dihydrolipoamide acetyltransferase (E2) and lipoamide dehydrogenase (E3).</text>
</comment>
<evidence type="ECO:0000256" key="1">
    <source>
        <dbReference type="ARBA" id="ARBA00007317"/>
    </source>
</evidence>
<dbReference type="Proteomes" id="UP001059822">
    <property type="component" value="Chromosome"/>
</dbReference>
<dbReference type="PANTHER" id="PTHR23151">
    <property type="entry name" value="DIHYDROLIPOAMIDE ACETYL/SUCCINYL-TRANSFERASE-RELATED"/>
    <property type="match status" value="1"/>
</dbReference>
<feature type="domain" description="Lipoyl-binding" evidence="7">
    <location>
        <begin position="2"/>
        <end position="79"/>
    </location>
</feature>
<dbReference type="EMBL" id="CP089285">
    <property type="protein sequence ID" value="UTO56859.1"/>
    <property type="molecule type" value="Genomic_DNA"/>
</dbReference>
<keyword evidence="6 9" id="KW-0012">Acyltransferase</keyword>
<sequence length="413" mass="45450">MPIEILMPSLSPTMKSGSIVKWYKKEGDTVKAGEVIADIETDKAVMEFEYADEDGIIGKILLQEGSKNIPINQLIALVGIDDNDLKSIASYQHSQSSVQQSACSNKSETSTVNIDSSINNVIQQSSAFNIEQQTRIKVSPLAKKIALASSINLNKIKGTGPYNRIIKADVLEAIQHSQSCSDNNKEATHFFVDVSPMRQAIANRLVESKQTIPHFYLKIDCNVDNLLKLKSDINSTDINNKITINDFIIKATALSIKEFPSINASWINDKILQYTNVDVSFAVSIDNGLITPIISNSDKKSLSEISHEAKDLIKKAKNCKLQPKEFQGGSITISNLGMFGIKEFMAIINPPQSCIIAVGNSEKKPVVINNNITIANIMTVTLSADHRVIDGVIAAQFFNCFKKYIENPITMLI</sequence>
<dbReference type="FunFam" id="2.40.50.100:FF:000010">
    <property type="entry name" value="Acetyltransferase component of pyruvate dehydrogenase complex"/>
    <property type="match status" value="1"/>
</dbReference>
<dbReference type="PANTHER" id="PTHR23151:SF90">
    <property type="entry name" value="DIHYDROLIPOYLLYSINE-RESIDUE ACETYLTRANSFERASE COMPONENT OF PYRUVATE DEHYDROGENASE COMPLEX, MITOCHONDRIAL-RELATED"/>
    <property type="match status" value="1"/>
</dbReference>
<evidence type="ECO:0000256" key="3">
    <source>
        <dbReference type="ARBA" id="ARBA00022823"/>
    </source>
</evidence>
<dbReference type="Pfam" id="PF02817">
    <property type="entry name" value="E3_binding"/>
    <property type="match status" value="1"/>
</dbReference>
<dbReference type="RefSeq" id="WP_218213928.1">
    <property type="nucleotide sequence ID" value="NZ_CP060793.1"/>
</dbReference>
<evidence type="ECO:0000313" key="12">
    <source>
        <dbReference type="Proteomes" id="UP001059985"/>
    </source>
</evidence>
<dbReference type="Pfam" id="PF00198">
    <property type="entry name" value="2-oxoacid_dh"/>
    <property type="match status" value="1"/>
</dbReference>
<evidence type="ECO:0000313" key="10">
    <source>
        <dbReference type="EMBL" id="UTO56859.1"/>
    </source>
</evidence>
<comment type="subunit">
    <text evidence="2">Forms a 24-polypeptide structural core with octahedral symmetry.</text>
</comment>
<reference evidence="9" key="1">
    <citation type="journal article" date="2022" name="Microorganisms">
        <title>Assembly and Comparison of Ca. Neoehrlichia mikurensis Genomes.</title>
        <authorList>
            <person name="Azagi T."/>
            <person name="Dirks R.P."/>
            <person name="Yebra-Pimentel E.S."/>
            <person name="Schaap P.J."/>
            <person name="Koehorst J.J."/>
            <person name="Esser H.J."/>
            <person name="Sprong H."/>
        </authorList>
    </citation>
    <scope>NUCLEOTIDE SEQUENCE</scope>
    <source>
        <strain evidence="10">18-2804</strain>
        <strain evidence="9">18-2837</strain>
    </source>
</reference>
<name>A0A9Q9BWR0_9RICK</name>
<protein>
    <recommendedName>
        <fullName evidence="6">Acetyltransferase component of pyruvate dehydrogenase complex</fullName>
        <ecNumber evidence="6">2.3.1.12</ecNumber>
    </recommendedName>
</protein>
<dbReference type="InterPro" id="IPR004167">
    <property type="entry name" value="PSBD"/>
</dbReference>
<dbReference type="FunFam" id="3.30.559.10:FF:000003">
    <property type="entry name" value="Acetyltransferase component of pyruvate dehydrogenase complex"/>
    <property type="match status" value="1"/>
</dbReference>
<dbReference type="InterPro" id="IPR006257">
    <property type="entry name" value="LAT1"/>
</dbReference>
<dbReference type="InterPro" id="IPR001078">
    <property type="entry name" value="2-oxoacid_DH_actylTfrase"/>
</dbReference>
<dbReference type="PROSITE" id="PS51826">
    <property type="entry name" value="PSBD"/>
    <property type="match status" value="1"/>
</dbReference>
<proteinExistence type="inferred from homology"/>
<keyword evidence="6 9" id="KW-0808">Transferase</keyword>
<evidence type="ECO:0000256" key="6">
    <source>
        <dbReference type="RuleBase" id="RU361137"/>
    </source>
</evidence>
<comment type="catalytic activity">
    <reaction evidence="5 6">
        <text>N(6)-[(R)-dihydrolipoyl]-L-lysyl-[protein] + acetyl-CoA = N(6)-[(R)-S(8)-acetyldihydrolipoyl]-L-lysyl-[protein] + CoA</text>
        <dbReference type="Rhea" id="RHEA:17017"/>
        <dbReference type="Rhea" id="RHEA-COMP:10475"/>
        <dbReference type="Rhea" id="RHEA-COMP:10478"/>
        <dbReference type="ChEBI" id="CHEBI:57287"/>
        <dbReference type="ChEBI" id="CHEBI:57288"/>
        <dbReference type="ChEBI" id="CHEBI:83100"/>
        <dbReference type="ChEBI" id="CHEBI:83111"/>
        <dbReference type="EC" id="2.3.1.12"/>
    </reaction>
</comment>
<dbReference type="CDD" id="cd06849">
    <property type="entry name" value="lipoyl_domain"/>
    <property type="match status" value="1"/>
</dbReference>
<gene>
    <name evidence="10" type="ORF">LUA81_02290</name>
    <name evidence="9" type="ORF">LUA82_02310</name>
</gene>
<feature type="domain" description="Peripheral subunit-binding (PSBD)" evidence="8">
    <location>
        <begin position="137"/>
        <end position="174"/>
    </location>
</feature>
<dbReference type="EMBL" id="CP089286">
    <property type="protein sequence ID" value="UTO55943.1"/>
    <property type="molecule type" value="Genomic_DNA"/>
</dbReference>
<accession>A0A9Q9BWR0</accession>
<evidence type="ECO:0000259" key="7">
    <source>
        <dbReference type="PROSITE" id="PS50968"/>
    </source>
</evidence>
<evidence type="ECO:0000313" key="9">
    <source>
        <dbReference type="EMBL" id="UTO55943.1"/>
    </source>
</evidence>
<dbReference type="Pfam" id="PF00364">
    <property type="entry name" value="Biotin_lipoyl"/>
    <property type="match status" value="1"/>
</dbReference>
<dbReference type="InterPro" id="IPR045257">
    <property type="entry name" value="E2/Pdx1"/>
</dbReference>
<dbReference type="Proteomes" id="UP001059985">
    <property type="component" value="Chromosome"/>
</dbReference>
<dbReference type="PROSITE" id="PS50968">
    <property type="entry name" value="BIOTINYL_LIPOYL"/>
    <property type="match status" value="1"/>
</dbReference>
<evidence type="ECO:0000256" key="2">
    <source>
        <dbReference type="ARBA" id="ARBA00011484"/>
    </source>
</evidence>
<evidence type="ECO:0000256" key="5">
    <source>
        <dbReference type="ARBA" id="ARBA00048370"/>
    </source>
</evidence>
<evidence type="ECO:0000256" key="4">
    <source>
        <dbReference type="ARBA" id="ARBA00025211"/>
    </source>
</evidence>
<dbReference type="GO" id="GO:0006086">
    <property type="term" value="P:pyruvate decarboxylation to acetyl-CoA"/>
    <property type="evidence" value="ECO:0007669"/>
    <property type="project" value="InterPro"/>
</dbReference>
<keyword evidence="3 6" id="KW-0450">Lipoyl</keyword>
<dbReference type="GO" id="GO:0045254">
    <property type="term" value="C:pyruvate dehydrogenase complex"/>
    <property type="evidence" value="ECO:0007669"/>
    <property type="project" value="UniProtKB-UniRule"/>
</dbReference>
<dbReference type="InterPro" id="IPR000089">
    <property type="entry name" value="Biotin_lipoyl"/>
</dbReference>
<comment type="cofactor">
    <cofactor evidence="6">
        <name>(R)-lipoate</name>
        <dbReference type="ChEBI" id="CHEBI:83088"/>
    </cofactor>
    <text evidence="6">Binds 1 lipoyl cofactor covalently.</text>
</comment>
<dbReference type="EC" id="2.3.1.12" evidence="6"/>
<dbReference type="NCBIfam" id="TIGR01349">
    <property type="entry name" value="PDHac_trf_mito"/>
    <property type="match status" value="1"/>
</dbReference>